<reference evidence="2 3" key="1">
    <citation type="submission" date="2020-08" db="EMBL/GenBank/DDBJ databases">
        <title>Sequencing the genomes of 1000 actinobacteria strains.</title>
        <authorList>
            <person name="Klenk H.-P."/>
        </authorList>
    </citation>
    <scope>NUCLEOTIDE SEQUENCE [LARGE SCALE GENOMIC DNA]</scope>
    <source>
        <strain evidence="2 3">DSM 102122</strain>
    </source>
</reference>
<accession>A0A7W9GXN7</accession>
<dbReference type="Proteomes" id="UP000542813">
    <property type="component" value="Unassembled WGS sequence"/>
</dbReference>
<feature type="compositionally biased region" description="Basic and acidic residues" evidence="1">
    <location>
        <begin position="35"/>
        <end position="44"/>
    </location>
</feature>
<proteinExistence type="predicted"/>
<evidence type="ECO:0000256" key="1">
    <source>
        <dbReference type="SAM" id="MobiDB-lite"/>
    </source>
</evidence>
<evidence type="ECO:0000313" key="2">
    <source>
        <dbReference type="EMBL" id="MBB5791945.1"/>
    </source>
</evidence>
<feature type="region of interest" description="Disordered" evidence="1">
    <location>
        <begin position="1"/>
        <end position="22"/>
    </location>
</feature>
<dbReference type="AlphaFoldDB" id="A0A7W9GXN7"/>
<name>A0A7W9GXN7_9ACTN</name>
<feature type="compositionally biased region" description="Acidic residues" evidence="1">
    <location>
        <begin position="12"/>
        <end position="22"/>
    </location>
</feature>
<evidence type="ECO:0000313" key="3">
    <source>
        <dbReference type="Proteomes" id="UP000542813"/>
    </source>
</evidence>
<dbReference type="RefSeq" id="WP_184829107.1">
    <property type="nucleotide sequence ID" value="NZ_JACHMM010000001.1"/>
</dbReference>
<organism evidence="2 3">
    <name type="scientific">Jiangella mangrovi</name>
    <dbReference type="NCBI Taxonomy" id="1524084"/>
    <lineage>
        <taxon>Bacteria</taxon>
        <taxon>Bacillati</taxon>
        <taxon>Actinomycetota</taxon>
        <taxon>Actinomycetes</taxon>
        <taxon>Jiangellales</taxon>
        <taxon>Jiangellaceae</taxon>
        <taxon>Jiangella</taxon>
    </lineage>
</organism>
<protein>
    <submittedName>
        <fullName evidence="2">Uncharacterized protein</fullName>
    </submittedName>
</protein>
<feature type="region of interest" description="Disordered" evidence="1">
    <location>
        <begin position="35"/>
        <end position="55"/>
    </location>
</feature>
<comment type="caution">
    <text evidence="2">The sequence shown here is derived from an EMBL/GenBank/DDBJ whole genome shotgun (WGS) entry which is preliminary data.</text>
</comment>
<dbReference type="EMBL" id="JACHMM010000001">
    <property type="protein sequence ID" value="MBB5791945.1"/>
    <property type="molecule type" value="Genomic_DNA"/>
</dbReference>
<keyword evidence="3" id="KW-1185">Reference proteome</keyword>
<sequence>MSDDSRPVDPLDAMEAEASDPVDVELVQALRASLDKHARERAEETTDDDGEPLPRLILEGPRPETGDPLLLVGYALLGHLQEGWEYATLHASAAADDLRMAATVKLAGEGPLTLRHLHYLPDVAAACAELRRSMYQDDGRGAWFNITIMLRQNGAINFIVLDEQPPFAYWGPGDAELLRRDQELYPRDPEHLPFWHPAR</sequence>
<gene>
    <name evidence="2" type="ORF">HD601_006520</name>
</gene>